<evidence type="ECO:0000313" key="3">
    <source>
        <dbReference type="Proteomes" id="UP000603602"/>
    </source>
</evidence>
<sequence>MDVLDPFTHRPANLDEAQGLIAAVRQRLEARGIAHRAPPPVPTSCCGRGCHGCVWTGYFEALSWWREDARRLLG</sequence>
<evidence type="ECO:0000313" key="2">
    <source>
        <dbReference type="EMBL" id="MBD8502297.1"/>
    </source>
</evidence>
<dbReference type="InterPro" id="IPR019180">
    <property type="entry name" value="Oxidoreductase-like_N"/>
</dbReference>
<keyword evidence="3" id="KW-1185">Reference proteome</keyword>
<accession>A0ABR9BA41</accession>
<gene>
    <name evidence="2" type="ORF">IFO67_05335</name>
</gene>
<comment type="caution">
    <text evidence="2">The sequence shown here is derived from an EMBL/GenBank/DDBJ whole genome shotgun (WGS) entry which is preliminary data.</text>
</comment>
<dbReference type="EMBL" id="JACYTO010000001">
    <property type="protein sequence ID" value="MBD8502297.1"/>
    <property type="molecule type" value="Genomic_DNA"/>
</dbReference>
<proteinExistence type="predicted"/>
<dbReference type="Pfam" id="PF09791">
    <property type="entry name" value="Oxidored-like"/>
    <property type="match status" value="1"/>
</dbReference>
<dbReference type="Proteomes" id="UP000603602">
    <property type="component" value="Unassembled WGS sequence"/>
</dbReference>
<name>A0ABR9BA41_9RHOO</name>
<reference evidence="3" key="1">
    <citation type="submission" date="2023-07" db="EMBL/GenBank/DDBJ databases">
        <title>Thauera sp. CAU 1555 isolated from sand of Yaerae Beach.</title>
        <authorList>
            <person name="Kim W."/>
        </authorList>
    </citation>
    <scope>NUCLEOTIDE SEQUENCE [LARGE SCALE GENOMIC DNA]</scope>
    <source>
        <strain evidence="3">CAU 1555</strain>
    </source>
</reference>
<organism evidence="2 3">
    <name type="scientific">Thauera sedimentorum</name>
    <dbReference type="NCBI Taxonomy" id="2767595"/>
    <lineage>
        <taxon>Bacteria</taxon>
        <taxon>Pseudomonadati</taxon>
        <taxon>Pseudomonadota</taxon>
        <taxon>Betaproteobacteria</taxon>
        <taxon>Rhodocyclales</taxon>
        <taxon>Zoogloeaceae</taxon>
        <taxon>Thauera</taxon>
    </lineage>
</organism>
<dbReference type="RefSeq" id="WP_187717087.1">
    <property type="nucleotide sequence ID" value="NZ_JACTAH010000001.1"/>
</dbReference>
<feature type="domain" description="Oxidoreductase-like" evidence="1">
    <location>
        <begin position="31"/>
        <end position="70"/>
    </location>
</feature>
<protein>
    <submittedName>
        <fullName evidence="2">Oxidoreductase</fullName>
    </submittedName>
</protein>
<evidence type="ECO:0000259" key="1">
    <source>
        <dbReference type="Pfam" id="PF09791"/>
    </source>
</evidence>